<protein>
    <submittedName>
        <fullName evidence="1">Uncharacterized protein</fullName>
    </submittedName>
</protein>
<accession>A0A1V6NZM1</accession>
<evidence type="ECO:0000313" key="1">
    <source>
        <dbReference type="EMBL" id="OQD70168.1"/>
    </source>
</evidence>
<dbReference type="Proteomes" id="UP000191522">
    <property type="component" value="Unassembled WGS sequence"/>
</dbReference>
<gene>
    <name evidence="1" type="ORF">PENDEC_c026G03666</name>
</gene>
<name>A0A1V6NZM1_PENDC</name>
<comment type="caution">
    <text evidence="1">The sequence shown here is derived from an EMBL/GenBank/DDBJ whole genome shotgun (WGS) entry which is preliminary data.</text>
</comment>
<reference evidence="2" key="1">
    <citation type="journal article" date="2017" name="Nat. Microbiol.">
        <title>Global analysis of biosynthetic gene clusters reveals vast potential of secondary metabolite production in Penicillium species.</title>
        <authorList>
            <person name="Nielsen J.C."/>
            <person name="Grijseels S."/>
            <person name="Prigent S."/>
            <person name="Ji B."/>
            <person name="Dainat J."/>
            <person name="Nielsen K.F."/>
            <person name="Frisvad J.C."/>
            <person name="Workman M."/>
            <person name="Nielsen J."/>
        </authorList>
    </citation>
    <scope>NUCLEOTIDE SEQUENCE [LARGE SCALE GENOMIC DNA]</scope>
    <source>
        <strain evidence="2">IBT 11843</strain>
    </source>
</reference>
<evidence type="ECO:0000313" key="2">
    <source>
        <dbReference type="Proteomes" id="UP000191522"/>
    </source>
</evidence>
<proteinExistence type="predicted"/>
<organism evidence="1 2">
    <name type="scientific">Penicillium decumbens</name>
    <dbReference type="NCBI Taxonomy" id="69771"/>
    <lineage>
        <taxon>Eukaryota</taxon>
        <taxon>Fungi</taxon>
        <taxon>Dikarya</taxon>
        <taxon>Ascomycota</taxon>
        <taxon>Pezizomycotina</taxon>
        <taxon>Eurotiomycetes</taxon>
        <taxon>Eurotiomycetidae</taxon>
        <taxon>Eurotiales</taxon>
        <taxon>Aspergillaceae</taxon>
        <taxon>Penicillium</taxon>
    </lineage>
</organism>
<keyword evidence="2" id="KW-1185">Reference proteome</keyword>
<sequence>MVDQGRPTVFMNYESIGWPILSAPKVQLSLVITNEPKFLVRP</sequence>
<dbReference type="EMBL" id="MDYL01000026">
    <property type="protein sequence ID" value="OQD70168.1"/>
    <property type="molecule type" value="Genomic_DNA"/>
</dbReference>
<dbReference type="AlphaFoldDB" id="A0A1V6NZM1"/>